<sequence>MKLIPSGVYERTKPPWNKGISMSEEQKINIGKYVRTEKHKQAISEAQKIAMNRPEVKKKCSEAHKLLIGEKNPNWKGGITIYQIVHRRVRKIKLKPEVCEICNQKADKNGKLKLELSNIKDHQYTDNPDDYQYAHHSCHIKCDVNKKKRKRINEC</sequence>
<organism evidence="1">
    <name type="scientific">marine sediment metagenome</name>
    <dbReference type="NCBI Taxonomy" id="412755"/>
    <lineage>
        <taxon>unclassified sequences</taxon>
        <taxon>metagenomes</taxon>
        <taxon>ecological metagenomes</taxon>
    </lineage>
</organism>
<proteinExistence type="predicted"/>
<evidence type="ECO:0000313" key="1">
    <source>
        <dbReference type="EMBL" id="KKM88132.1"/>
    </source>
</evidence>
<evidence type="ECO:0008006" key="2">
    <source>
        <dbReference type="Google" id="ProtNLM"/>
    </source>
</evidence>
<reference evidence="1" key="1">
    <citation type="journal article" date="2015" name="Nature">
        <title>Complex archaea that bridge the gap between prokaryotes and eukaryotes.</title>
        <authorList>
            <person name="Spang A."/>
            <person name="Saw J.H."/>
            <person name="Jorgensen S.L."/>
            <person name="Zaremba-Niedzwiedzka K."/>
            <person name="Martijn J."/>
            <person name="Lind A.E."/>
            <person name="van Eijk R."/>
            <person name="Schleper C."/>
            <person name="Guy L."/>
            <person name="Ettema T.J."/>
        </authorList>
    </citation>
    <scope>NUCLEOTIDE SEQUENCE</scope>
</reference>
<gene>
    <name evidence="1" type="ORF">LCGC14_1261820</name>
</gene>
<name>A0A0F9P3S7_9ZZZZ</name>
<protein>
    <recommendedName>
        <fullName evidence="2">Nuclease associated modular domain-containing protein</fullName>
    </recommendedName>
</protein>
<comment type="caution">
    <text evidence="1">The sequence shown here is derived from an EMBL/GenBank/DDBJ whole genome shotgun (WGS) entry which is preliminary data.</text>
</comment>
<accession>A0A0F9P3S7</accession>
<dbReference type="EMBL" id="LAZR01007002">
    <property type="protein sequence ID" value="KKM88132.1"/>
    <property type="molecule type" value="Genomic_DNA"/>
</dbReference>
<dbReference type="AlphaFoldDB" id="A0A0F9P3S7"/>